<feature type="transmembrane region" description="Helical" evidence="7">
    <location>
        <begin position="94"/>
        <end position="114"/>
    </location>
</feature>
<evidence type="ECO:0000256" key="1">
    <source>
        <dbReference type="ARBA" id="ARBA00004141"/>
    </source>
</evidence>
<dbReference type="EMBL" id="JBFDAA010000009">
    <property type="protein sequence ID" value="KAL1129047.1"/>
    <property type="molecule type" value="Genomic_DNA"/>
</dbReference>
<keyword evidence="2" id="KW-0813">Transport</keyword>
<gene>
    <name evidence="10" type="ORF">AAG570_013579</name>
</gene>
<evidence type="ECO:0000256" key="2">
    <source>
        <dbReference type="ARBA" id="ARBA00022448"/>
    </source>
</evidence>
<evidence type="ECO:0000256" key="7">
    <source>
        <dbReference type="SAM" id="Phobius"/>
    </source>
</evidence>
<comment type="caution">
    <text evidence="10">The sequence shown here is derived from an EMBL/GenBank/DDBJ whole genome shotgun (WGS) entry which is preliminary data.</text>
</comment>
<dbReference type="GO" id="GO:0016020">
    <property type="term" value="C:membrane"/>
    <property type="evidence" value="ECO:0007669"/>
    <property type="project" value="UniProtKB-SubCell"/>
</dbReference>
<dbReference type="FunFam" id="1.20.1250.20:FF:000423">
    <property type="entry name" value="Putative inorganic phosphate cotransporter-like Protein"/>
    <property type="match status" value="1"/>
</dbReference>
<dbReference type="Proteomes" id="UP001558652">
    <property type="component" value="Unassembled WGS sequence"/>
</dbReference>
<feature type="chain" id="PRO_5044856378" description="Major facilitator superfamily (MFS) profile domain-containing protein" evidence="8">
    <location>
        <begin position="18"/>
        <end position="459"/>
    </location>
</feature>
<feature type="transmembrane region" description="Helical" evidence="7">
    <location>
        <begin position="352"/>
        <end position="372"/>
    </location>
</feature>
<keyword evidence="11" id="KW-1185">Reference proteome</keyword>
<evidence type="ECO:0000256" key="8">
    <source>
        <dbReference type="SAM" id="SignalP"/>
    </source>
</evidence>
<feature type="transmembrane region" description="Helical" evidence="7">
    <location>
        <begin position="291"/>
        <end position="315"/>
    </location>
</feature>
<feature type="signal peptide" evidence="8">
    <location>
        <begin position="1"/>
        <end position="17"/>
    </location>
</feature>
<evidence type="ECO:0000313" key="10">
    <source>
        <dbReference type="EMBL" id="KAL1129047.1"/>
    </source>
</evidence>
<evidence type="ECO:0000313" key="11">
    <source>
        <dbReference type="Proteomes" id="UP001558652"/>
    </source>
</evidence>
<dbReference type="PANTHER" id="PTHR11662">
    <property type="entry name" value="SOLUTE CARRIER FAMILY 17"/>
    <property type="match status" value="1"/>
</dbReference>
<dbReference type="SUPFAM" id="SSF103473">
    <property type="entry name" value="MFS general substrate transporter"/>
    <property type="match status" value="1"/>
</dbReference>
<organism evidence="10 11">
    <name type="scientific">Ranatra chinensis</name>
    <dbReference type="NCBI Taxonomy" id="642074"/>
    <lineage>
        <taxon>Eukaryota</taxon>
        <taxon>Metazoa</taxon>
        <taxon>Ecdysozoa</taxon>
        <taxon>Arthropoda</taxon>
        <taxon>Hexapoda</taxon>
        <taxon>Insecta</taxon>
        <taxon>Pterygota</taxon>
        <taxon>Neoptera</taxon>
        <taxon>Paraneoptera</taxon>
        <taxon>Hemiptera</taxon>
        <taxon>Heteroptera</taxon>
        <taxon>Panheteroptera</taxon>
        <taxon>Nepomorpha</taxon>
        <taxon>Nepidae</taxon>
        <taxon>Ranatrinae</taxon>
        <taxon>Ranatra</taxon>
    </lineage>
</organism>
<evidence type="ECO:0000256" key="6">
    <source>
        <dbReference type="ARBA" id="ARBA00023136"/>
    </source>
</evidence>
<dbReference type="InterPro" id="IPR050382">
    <property type="entry name" value="MFS_Na/Anion_cotransporter"/>
</dbReference>
<comment type="subcellular location">
    <subcellularLocation>
        <location evidence="1">Membrane</location>
        <topology evidence="1">Multi-pass membrane protein</topology>
    </subcellularLocation>
</comment>
<feature type="transmembrane region" description="Helical" evidence="7">
    <location>
        <begin position="418"/>
        <end position="438"/>
    </location>
</feature>
<keyword evidence="8" id="KW-0732">Signal</keyword>
<reference evidence="10 11" key="1">
    <citation type="submission" date="2024-07" db="EMBL/GenBank/DDBJ databases">
        <title>Chromosome-level genome assembly of the water stick insect Ranatra chinensis (Heteroptera: Nepidae).</title>
        <authorList>
            <person name="Liu X."/>
        </authorList>
    </citation>
    <scope>NUCLEOTIDE SEQUENCE [LARGE SCALE GENOMIC DNA]</scope>
    <source>
        <strain evidence="10">Cailab_2021Rc</strain>
        <tissue evidence="10">Muscle</tissue>
    </source>
</reference>
<dbReference type="InterPro" id="IPR011701">
    <property type="entry name" value="MFS"/>
</dbReference>
<dbReference type="PANTHER" id="PTHR11662:SF415">
    <property type="entry name" value="AT30085P-RELATED"/>
    <property type="match status" value="1"/>
</dbReference>
<keyword evidence="3 7" id="KW-0812">Transmembrane</keyword>
<feature type="transmembrane region" description="Helical" evidence="7">
    <location>
        <begin position="384"/>
        <end position="406"/>
    </location>
</feature>
<accession>A0ABD0YCT7</accession>
<dbReference type="FunFam" id="1.20.1250.20:FF:000003">
    <property type="entry name" value="Solute carrier family 17 member 3"/>
    <property type="match status" value="1"/>
</dbReference>
<proteinExistence type="predicted"/>
<sequence>MCFLSLTLTYIMRFCLSIAITEMVANRQRGKDFHIDPNACPFTTSNTTNASVNVDGEFHWSEETQGIILSSFFWGYVITQMPGGLLSEKVGGKIVLGFGILVSSLGTLLTPIAARLGDSIGLIITRICIGLGQGVIYPSLHVVTAHWIPTEERGLLGCFVFAGVNFGNAVSMSLSGFLLGLYKGGWPLVFYLYGTCGILWVVAWYFLGYSSPNDHPNLSEKEKKYLNQYNESVNMNKVAEPTPWREILKSVPMWGLVIGQIGHDWGLFTVVTDLPKYMKSVMHFSITQNGLLLALPYLLMWAVGLTSGAFSDWLLKRHVITITTSRKIFTTIASVGPSLGILGATYSGCDRIAATIFFIIGMGFMGFFYPSLKVNALDLSPNYAGTISAFVIGIGAISGIITPYLVGLLTPENTLLQWRLVFWIAVVALVGTNMIYIFTGSGEVQKWNNPQKKEDKDRR</sequence>
<name>A0ABD0YCT7_9HEMI</name>
<dbReference type="CDD" id="cd17318">
    <property type="entry name" value="MFS_SLC17"/>
    <property type="match status" value="1"/>
</dbReference>
<evidence type="ECO:0000256" key="3">
    <source>
        <dbReference type="ARBA" id="ARBA00022692"/>
    </source>
</evidence>
<feature type="transmembrane region" description="Helical" evidence="7">
    <location>
        <begin position="120"/>
        <end position="143"/>
    </location>
</feature>
<protein>
    <recommendedName>
        <fullName evidence="9">Major facilitator superfamily (MFS) profile domain-containing protein</fullName>
    </recommendedName>
</protein>
<dbReference type="Pfam" id="PF07690">
    <property type="entry name" value="MFS_1"/>
    <property type="match status" value="1"/>
</dbReference>
<dbReference type="GO" id="GO:0015293">
    <property type="term" value="F:symporter activity"/>
    <property type="evidence" value="ECO:0007669"/>
    <property type="project" value="UniProtKB-KW"/>
</dbReference>
<evidence type="ECO:0000256" key="5">
    <source>
        <dbReference type="ARBA" id="ARBA00022989"/>
    </source>
</evidence>
<dbReference type="Gene3D" id="1.20.1250.20">
    <property type="entry name" value="MFS general substrate transporter like domains"/>
    <property type="match status" value="2"/>
</dbReference>
<keyword evidence="5 7" id="KW-1133">Transmembrane helix</keyword>
<feature type="transmembrane region" description="Helical" evidence="7">
    <location>
        <begin position="327"/>
        <end position="346"/>
    </location>
</feature>
<dbReference type="PROSITE" id="PS50850">
    <property type="entry name" value="MFS"/>
    <property type="match status" value="1"/>
</dbReference>
<dbReference type="InterPro" id="IPR036259">
    <property type="entry name" value="MFS_trans_sf"/>
</dbReference>
<feature type="domain" description="Major facilitator superfamily (MFS) profile" evidence="9">
    <location>
        <begin position="5"/>
        <end position="443"/>
    </location>
</feature>
<dbReference type="AlphaFoldDB" id="A0ABD0YCT7"/>
<feature type="transmembrane region" description="Helical" evidence="7">
    <location>
        <begin position="188"/>
        <end position="207"/>
    </location>
</feature>
<evidence type="ECO:0000256" key="4">
    <source>
        <dbReference type="ARBA" id="ARBA00022847"/>
    </source>
</evidence>
<dbReference type="InterPro" id="IPR020846">
    <property type="entry name" value="MFS_dom"/>
</dbReference>
<evidence type="ECO:0000259" key="9">
    <source>
        <dbReference type="PROSITE" id="PS50850"/>
    </source>
</evidence>
<keyword evidence="6 7" id="KW-0472">Membrane</keyword>
<feature type="transmembrane region" description="Helical" evidence="7">
    <location>
        <begin position="155"/>
        <end position="182"/>
    </location>
</feature>
<keyword evidence="4" id="KW-0769">Symport</keyword>